<evidence type="ECO:0000313" key="3">
    <source>
        <dbReference type="Proteomes" id="UP000683417"/>
    </source>
</evidence>
<feature type="chain" id="PRO_5040766163" evidence="1">
    <location>
        <begin position="23"/>
        <end position="161"/>
    </location>
</feature>
<feature type="signal peptide" evidence="1">
    <location>
        <begin position="1"/>
        <end position="22"/>
    </location>
</feature>
<dbReference type="AlphaFoldDB" id="A0A9W4GG63"/>
<protein>
    <submittedName>
        <fullName evidence="2">BgTH12-05141</fullName>
    </submittedName>
</protein>
<name>A0A9W4GG63_BLUGR</name>
<evidence type="ECO:0000313" key="2">
    <source>
        <dbReference type="EMBL" id="CAD6502550.1"/>
    </source>
</evidence>
<reference evidence="2" key="1">
    <citation type="submission" date="2020-10" db="EMBL/GenBank/DDBJ databases">
        <authorList>
            <person name="Muller C M."/>
        </authorList>
    </citation>
    <scope>NUCLEOTIDE SEQUENCE</scope>
    <source>
        <strain evidence="2">THUN-12</strain>
    </source>
</reference>
<proteinExistence type="predicted"/>
<accession>A0A9W4GG63</accession>
<evidence type="ECO:0000256" key="1">
    <source>
        <dbReference type="SAM" id="SignalP"/>
    </source>
</evidence>
<gene>
    <name evidence="2" type="ORF">BGTH12_LOCUS3908</name>
</gene>
<dbReference type="EMBL" id="CAJHIT010000006">
    <property type="protein sequence ID" value="CAD6502550.1"/>
    <property type="molecule type" value="Genomic_DNA"/>
</dbReference>
<dbReference type="Proteomes" id="UP000683417">
    <property type="component" value="Unassembled WGS sequence"/>
</dbReference>
<keyword evidence="1" id="KW-0732">Signal</keyword>
<sequence length="161" mass="18212">MRFSKFATILQGASLFVATCASFKIAHVSSESKSFNCLGRRFTEADFSDEIDRANRQIAAGNMIRKAANIIEYEIRRDGERNTILYSDGETTDFYLYRLSGHKSVKNENGYAYHIGYSILIDNCYRVSAMMSNEEWVALDENAAANRQGKIGRQSFCTINT</sequence>
<organism evidence="2 3">
    <name type="scientific">Blumeria graminis f. sp. triticale</name>
    <dbReference type="NCBI Taxonomy" id="1689686"/>
    <lineage>
        <taxon>Eukaryota</taxon>
        <taxon>Fungi</taxon>
        <taxon>Dikarya</taxon>
        <taxon>Ascomycota</taxon>
        <taxon>Pezizomycotina</taxon>
        <taxon>Leotiomycetes</taxon>
        <taxon>Erysiphales</taxon>
        <taxon>Erysiphaceae</taxon>
        <taxon>Blumeria</taxon>
    </lineage>
</organism>
<comment type="caution">
    <text evidence="2">The sequence shown here is derived from an EMBL/GenBank/DDBJ whole genome shotgun (WGS) entry which is preliminary data.</text>
</comment>